<dbReference type="Pfam" id="PF24580">
    <property type="entry name" value="DUF7607"/>
    <property type="match status" value="1"/>
</dbReference>
<dbReference type="InterPro" id="IPR000330">
    <property type="entry name" value="SNF2_N"/>
</dbReference>
<dbReference type="InterPro" id="IPR038718">
    <property type="entry name" value="SNF2-like_sf"/>
</dbReference>
<feature type="compositionally biased region" description="Pro residues" evidence="9">
    <location>
        <begin position="532"/>
        <end position="541"/>
    </location>
</feature>
<evidence type="ECO:0000256" key="4">
    <source>
        <dbReference type="ARBA" id="ARBA00022801"/>
    </source>
</evidence>
<feature type="domain" description="Helicase C-terminal" evidence="12">
    <location>
        <begin position="1324"/>
        <end position="1486"/>
    </location>
</feature>
<evidence type="ECO:0000259" key="12">
    <source>
        <dbReference type="PROSITE" id="PS51194"/>
    </source>
</evidence>
<dbReference type="SUPFAM" id="SSF52540">
    <property type="entry name" value="P-loop containing nucleoside triphosphate hydrolases"/>
    <property type="match status" value="2"/>
</dbReference>
<dbReference type="InterPro" id="IPR056026">
    <property type="entry name" value="DUF7607"/>
</dbReference>
<dbReference type="Gene3D" id="3.40.50.10810">
    <property type="entry name" value="Tandem AAA-ATPase domain"/>
    <property type="match status" value="1"/>
</dbReference>
<dbReference type="SMART" id="SM00487">
    <property type="entry name" value="DEXDc"/>
    <property type="match status" value="1"/>
</dbReference>
<dbReference type="CDD" id="cd18007">
    <property type="entry name" value="DEXHc_ATRX-like"/>
    <property type="match status" value="1"/>
</dbReference>
<evidence type="ECO:0000256" key="5">
    <source>
        <dbReference type="ARBA" id="ARBA00022806"/>
    </source>
</evidence>
<reference evidence="13" key="1">
    <citation type="submission" date="2021-01" db="EMBL/GenBank/DDBJ databases">
        <authorList>
            <consortium name="Aspergillus puulaauensis MK2 genome sequencing consortium"/>
            <person name="Kazuki M."/>
            <person name="Futagami T."/>
        </authorList>
    </citation>
    <scope>NUCLEOTIDE SEQUENCE</scope>
    <source>
        <strain evidence="13">MK2</strain>
    </source>
</reference>
<keyword evidence="8" id="KW-0539">Nucleus</keyword>
<feature type="domain" description="Helicase ATP-binding" evidence="11">
    <location>
        <begin position="946"/>
        <end position="1147"/>
    </location>
</feature>
<feature type="region of interest" description="Disordered" evidence="9">
    <location>
        <begin position="527"/>
        <end position="632"/>
    </location>
</feature>
<evidence type="ECO:0000256" key="6">
    <source>
        <dbReference type="ARBA" id="ARBA00022840"/>
    </source>
</evidence>
<feature type="compositionally biased region" description="Basic and acidic residues" evidence="9">
    <location>
        <begin position="886"/>
        <end position="895"/>
    </location>
</feature>
<feature type="region of interest" description="Disordered" evidence="9">
    <location>
        <begin position="341"/>
        <end position="363"/>
    </location>
</feature>
<keyword evidence="3" id="KW-0547">Nucleotide-binding</keyword>
<accession>A0A7R8AJ33</accession>
<gene>
    <name evidence="13" type="ORF">APUU_20574S</name>
</gene>
<keyword evidence="6" id="KW-0067">ATP-binding</keyword>
<dbReference type="GO" id="GO:0004386">
    <property type="term" value="F:helicase activity"/>
    <property type="evidence" value="ECO:0007669"/>
    <property type="project" value="UniProtKB-KW"/>
</dbReference>
<feature type="domain" description="SAM" evidence="10">
    <location>
        <begin position="11"/>
        <end position="91"/>
    </location>
</feature>
<protein>
    <recommendedName>
        <fullName evidence="15">SNF2 family helicase/ATPase</fullName>
    </recommendedName>
</protein>
<feature type="region of interest" description="Disordered" evidence="9">
    <location>
        <begin position="99"/>
        <end position="200"/>
    </location>
</feature>
<dbReference type="PROSITE" id="PS51194">
    <property type="entry name" value="HELICASE_CTER"/>
    <property type="match status" value="1"/>
</dbReference>
<evidence type="ECO:0000259" key="11">
    <source>
        <dbReference type="PROSITE" id="PS51192"/>
    </source>
</evidence>
<dbReference type="CDD" id="cd18793">
    <property type="entry name" value="SF2_C_SNF"/>
    <property type="match status" value="1"/>
</dbReference>
<dbReference type="SUPFAM" id="SSF47769">
    <property type="entry name" value="SAM/Pointed domain"/>
    <property type="match status" value="1"/>
</dbReference>
<comment type="similarity">
    <text evidence="2">Belongs to the SNF2/RAD54 helicase family.</text>
</comment>
<feature type="compositionally biased region" description="Polar residues" evidence="9">
    <location>
        <begin position="341"/>
        <end position="358"/>
    </location>
</feature>
<feature type="region of interest" description="Disordered" evidence="9">
    <location>
        <begin position="673"/>
        <end position="702"/>
    </location>
</feature>
<dbReference type="OrthoDB" id="2020972at2759"/>
<dbReference type="InterPro" id="IPR044574">
    <property type="entry name" value="ARIP4-like"/>
</dbReference>
<dbReference type="InterPro" id="IPR049730">
    <property type="entry name" value="SNF2/RAD54-like_C"/>
</dbReference>
<feature type="compositionally biased region" description="Acidic residues" evidence="9">
    <location>
        <begin position="549"/>
        <end position="569"/>
    </location>
</feature>
<evidence type="ECO:0008006" key="15">
    <source>
        <dbReference type="Google" id="ProtNLM"/>
    </source>
</evidence>
<reference evidence="13" key="2">
    <citation type="submission" date="2021-02" db="EMBL/GenBank/DDBJ databases">
        <title>Aspergillus puulaauensis MK2 genome sequence.</title>
        <authorList>
            <person name="Futagami T."/>
            <person name="Mori K."/>
            <person name="Kadooka C."/>
            <person name="Tanaka T."/>
        </authorList>
    </citation>
    <scope>NUCLEOTIDE SEQUENCE</scope>
    <source>
        <strain evidence="13">MK2</strain>
    </source>
</reference>
<proteinExistence type="inferred from homology"/>
<name>A0A7R8AJ33_9EURO</name>
<evidence type="ECO:0000313" key="14">
    <source>
        <dbReference type="Proteomes" id="UP000654913"/>
    </source>
</evidence>
<dbReference type="GO" id="GO:0005634">
    <property type="term" value="C:nucleus"/>
    <property type="evidence" value="ECO:0007669"/>
    <property type="project" value="UniProtKB-SubCell"/>
</dbReference>
<dbReference type="RefSeq" id="XP_041552336.1">
    <property type="nucleotide sequence ID" value="XM_041699230.1"/>
</dbReference>
<evidence type="ECO:0000259" key="10">
    <source>
        <dbReference type="PROSITE" id="PS50105"/>
    </source>
</evidence>
<feature type="compositionally biased region" description="Polar residues" evidence="9">
    <location>
        <begin position="1687"/>
        <end position="1734"/>
    </location>
</feature>
<feature type="region of interest" description="Disordered" evidence="9">
    <location>
        <begin position="845"/>
        <end position="895"/>
    </location>
</feature>
<feature type="compositionally biased region" description="Polar residues" evidence="9">
    <location>
        <begin position="1629"/>
        <end position="1640"/>
    </location>
</feature>
<dbReference type="Gene3D" id="3.40.50.300">
    <property type="entry name" value="P-loop containing nucleotide triphosphate hydrolases"/>
    <property type="match status" value="1"/>
</dbReference>
<dbReference type="Pfam" id="PF00271">
    <property type="entry name" value="Helicase_C"/>
    <property type="match status" value="1"/>
</dbReference>
<evidence type="ECO:0000256" key="3">
    <source>
        <dbReference type="ARBA" id="ARBA00022741"/>
    </source>
</evidence>
<evidence type="ECO:0000256" key="8">
    <source>
        <dbReference type="ARBA" id="ARBA00023242"/>
    </source>
</evidence>
<dbReference type="Pfam" id="PF00176">
    <property type="entry name" value="SNF2-rel_dom"/>
    <property type="match status" value="1"/>
</dbReference>
<evidence type="ECO:0000256" key="7">
    <source>
        <dbReference type="ARBA" id="ARBA00023125"/>
    </source>
</evidence>
<dbReference type="PROSITE" id="PS50105">
    <property type="entry name" value="SAM_DOMAIN"/>
    <property type="match status" value="1"/>
</dbReference>
<dbReference type="InterPro" id="IPR013761">
    <property type="entry name" value="SAM/pointed_sf"/>
</dbReference>
<feature type="compositionally biased region" description="Basic and acidic residues" evidence="9">
    <location>
        <begin position="1543"/>
        <end position="1567"/>
    </location>
</feature>
<dbReference type="PROSITE" id="PS51192">
    <property type="entry name" value="HELICASE_ATP_BIND_1"/>
    <property type="match status" value="1"/>
</dbReference>
<dbReference type="GO" id="GO:0005524">
    <property type="term" value="F:ATP binding"/>
    <property type="evidence" value="ECO:0007669"/>
    <property type="project" value="UniProtKB-KW"/>
</dbReference>
<dbReference type="EMBL" id="AP024444">
    <property type="protein sequence ID" value="BCS20142.1"/>
    <property type="molecule type" value="Genomic_DNA"/>
</dbReference>
<keyword evidence="7" id="KW-0238">DNA-binding</keyword>
<dbReference type="PANTHER" id="PTHR45797">
    <property type="entry name" value="RAD54-LIKE"/>
    <property type="match status" value="1"/>
</dbReference>
<dbReference type="GeneID" id="64970147"/>
<keyword evidence="14" id="KW-1185">Reference proteome</keyword>
<comment type="subcellular location">
    <subcellularLocation>
        <location evidence="1">Nucleus</location>
    </subcellularLocation>
</comment>
<evidence type="ECO:0000256" key="1">
    <source>
        <dbReference type="ARBA" id="ARBA00004123"/>
    </source>
</evidence>
<feature type="region of interest" description="Disordered" evidence="9">
    <location>
        <begin position="1543"/>
        <end position="1570"/>
    </location>
</feature>
<keyword evidence="4" id="KW-0378">Hydrolase</keyword>
<dbReference type="KEGG" id="apuu:APUU_20574S"/>
<evidence type="ECO:0000256" key="2">
    <source>
        <dbReference type="ARBA" id="ARBA00007025"/>
    </source>
</evidence>
<dbReference type="Proteomes" id="UP000654913">
    <property type="component" value="Chromosome 2"/>
</dbReference>
<sequence length="1744" mass="195530">MEFSNADPLDWTVDEVVNFLCRNPETPWSKSNSSAPRPNPASFENALRDNLITGEVLLQDVDKDVLKDDLGLKAVGHRGSIMRAIGFLQQCSPKFQTSKSEQNFVLPSPSPLQPLPHLHHTNAHSSPVQHSSPVPPTAPSTPSLHKLPTTAAVSGTRDAGNGPDSLHGAVENGPEINVLAGPREVPETSTSNHSRSHEKFVVDENGKKRRRLNLTTFVESQSDGVVSEISGDEKSKSWYMGPNALTLDRVFYSSDSGGDDQTFTLVPSKLPNAQRTFVNRRLSYFFQQLPIDLGSGHGFSHKAVIPYNPSMIKSTNDRFFTLYTAEKGVINTSKERINDWPQLSHQTRVNDEAQSSSELPKPSDPFSYLLQKYPAEEGSGDVFPIYGDSGSEGEFDEETWQEMEEEQSEPMPHKQKKLGLTEVESIIEDCVSAYEANWHESHLPKEQCKARKLWLVARRGNRVNQDTKSLARDIGLLAARLQRLQEEIRKNEYTTEAELRTQCQCLEHTVFNIQKQKFRVSVLEQEKCPPGVSAPPKPRNPPKSRTGDEESLDSESDFSEGDTFDDFIVDDVGTPKVPAAGNSPDTSSSSDGDDDIISVSGTRRRTRGRPPKVFGSSSPSISPSPPPAWPLHEKPEVIDLTMEEPDDDLRIETPPLNPVGSAKSHFHEAKLPRLSTSMSPPPSIGSLESSALPKTENDARSLGPKIDDIEGIMSLDWEFLEARKDRRRLLAKLVGGLADNERTKLATHIPEYQFSKLKPLVRRALKSLGSGRVDAPGMDSDENRLIMRTASFYVAWLNCIRLDVEGIPKKDVQKALNRLDSDGFDRYYDELIERLRNCRAWNQKTEATDPESDQEPHDTPHKKRKREVKESQSAKMTQASAQRRVAQQEKQKEKLEKRLESMGLANDNPSRQAVSFKDPIIYLNSHIGQRVKPHQLKGIQFMWRELIEDKDRQGCLLAHTMGLGKTMQVISLLTTIYEATASSDPKVSRQIPEALRRLQTLIICPSSLIENWQDEFHMWSPKIWPMVRRISTTDNLNARLQEISAWYDHGGILLISYNIFRDWIINNDTGKKGKPLSDPDHEMVKRCLLQGPNLIIADEAHKMKNASSATYMAAIQLRSTSRIALTGSPLANNLSDYYTMVNWIAEDYLGSSVEFKANYVEPIEQGLYADSTYTERRRSLMRLQVLKQILEPKINRADITVLAGDLPPKVEFVLTVPLTKLQKSAYDSYAAFVLQGRMEDIAQTQLWSWLAILGLCCKHPACFWEKLISRAQDATTKMSDGEQQPVPGDESIDKIGIPNLGALVAEQRDIFGQVADLKAVKLSARTEIVNRIIDESIKAGDKVLIFSQSLPTLNYLEHVLQASGRRYSRLDGQTPIATRQAAIKQFNRGSQQQVYLISTRAGGLGLNIPGANRVIIFDFSFSPTWEEQAIGRAYRLGQQKPVYVYRFLTGGTFEEIIHHKAIFKTQLSVRVVDKKNPIRFALKKPGDYLFPAKPVNQEDVSEYIGKDKLVLDKILREDQDRRIEDRLIRNITLTETFQREDNDKLTDEERRSVQEDFDDENLRRRDPAAYNKRIRERQMTLMQQQHYALSFNQFPISVAHGVYQPSDLQGTAYGGQHASRPGTAVYPAQGQSEVPNSAHNNGPPALVPDMIPYQPPKSTSESGAPSPFTKSPLIGDARENAHVHPTGPSSQQQMDSTTSRPAPVTTSIPRSATPQTHTQNTDARPRASSTPGSQERQKFGCGNQ</sequence>
<dbReference type="InterPro" id="IPR027417">
    <property type="entry name" value="P-loop_NTPase"/>
</dbReference>
<dbReference type="GO" id="GO:0016887">
    <property type="term" value="F:ATP hydrolysis activity"/>
    <property type="evidence" value="ECO:0007669"/>
    <property type="project" value="InterPro"/>
</dbReference>
<keyword evidence="5" id="KW-0347">Helicase</keyword>
<evidence type="ECO:0000313" key="13">
    <source>
        <dbReference type="EMBL" id="BCS20142.1"/>
    </source>
</evidence>
<dbReference type="SMART" id="SM00490">
    <property type="entry name" value="HELICc"/>
    <property type="match status" value="1"/>
</dbReference>
<feature type="region of interest" description="Disordered" evidence="9">
    <location>
        <begin position="1610"/>
        <end position="1744"/>
    </location>
</feature>
<dbReference type="Gene3D" id="1.10.150.50">
    <property type="entry name" value="Transcription Factor, Ets-1"/>
    <property type="match status" value="1"/>
</dbReference>
<dbReference type="InterPro" id="IPR001650">
    <property type="entry name" value="Helicase_C-like"/>
</dbReference>
<dbReference type="PANTHER" id="PTHR45797:SF1">
    <property type="entry name" value="HELICASE ARIP4"/>
    <property type="match status" value="1"/>
</dbReference>
<organism evidence="13 14">
    <name type="scientific">Aspergillus puulaauensis</name>
    <dbReference type="NCBI Taxonomy" id="1220207"/>
    <lineage>
        <taxon>Eukaryota</taxon>
        <taxon>Fungi</taxon>
        <taxon>Dikarya</taxon>
        <taxon>Ascomycota</taxon>
        <taxon>Pezizomycotina</taxon>
        <taxon>Eurotiomycetes</taxon>
        <taxon>Eurotiomycetidae</taxon>
        <taxon>Eurotiales</taxon>
        <taxon>Aspergillaceae</taxon>
        <taxon>Aspergillus</taxon>
    </lineage>
</organism>
<dbReference type="InterPro" id="IPR001660">
    <property type="entry name" value="SAM"/>
</dbReference>
<evidence type="ECO:0000256" key="9">
    <source>
        <dbReference type="SAM" id="MobiDB-lite"/>
    </source>
</evidence>
<dbReference type="InterPro" id="IPR014001">
    <property type="entry name" value="Helicase_ATP-bd"/>
</dbReference>
<dbReference type="GO" id="GO:0003677">
    <property type="term" value="F:DNA binding"/>
    <property type="evidence" value="ECO:0007669"/>
    <property type="project" value="UniProtKB-KW"/>
</dbReference>